<comment type="caution">
    <text evidence="10">The sequence shown here is derived from an EMBL/GenBank/DDBJ whole genome shotgun (WGS) entry which is preliminary data.</text>
</comment>
<keyword evidence="6" id="KW-0408">Iron</keyword>
<dbReference type="PROSITE" id="PS51405">
    <property type="entry name" value="HEME_HALOPEROXIDASE"/>
    <property type="match status" value="1"/>
</dbReference>
<evidence type="ECO:0000313" key="10">
    <source>
        <dbReference type="EMBL" id="KAL2038087.1"/>
    </source>
</evidence>
<comment type="cofactor">
    <cofactor evidence="1">
        <name>heme b</name>
        <dbReference type="ChEBI" id="CHEBI:60344"/>
    </cofactor>
</comment>
<dbReference type="PANTHER" id="PTHR33577:SF1">
    <property type="entry name" value="HEME HALOPEROXIDASE FAMILY PROFILE DOMAIN-CONTAINING PROTEIN"/>
    <property type="match status" value="1"/>
</dbReference>
<dbReference type="PANTHER" id="PTHR33577">
    <property type="entry name" value="STERIGMATOCYSTIN BIOSYNTHESIS PEROXIDASE STCC-RELATED"/>
    <property type="match status" value="1"/>
</dbReference>
<keyword evidence="4" id="KW-0479">Metal-binding</keyword>
<feature type="chain" id="PRO_5045202078" description="Heme haloperoxidase family profile domain-containing protein" evidence="8">
    <location>
        <begin position="21"/>
        <end position="436"/>
    </location>
</feature>
<evidence type="ECO:0000256" key="8">
    <source>
        <dbReference type="SAM" id="SignalP"/>
    </source>
</evidence>
<name>A0ABR4A159_9LECA</name>
<keyword evidence="3" id="KW-0349">Heme</keyword>
<accession>A0ABR4A159</accession>
<evidence type="ECO:0000256" key="7">
    <source>
        <dbReference type="ARBA" id="ARBA00025795"/>
    </source>
</evidence>
<evidence type="ECO:0000256" key="3">
    <source>
        <dbReference type="ARBA" id="ARBA00022617"/>
    </source>
</evidence>
<evidence type="ECO:0000256" key="1">
    <source>
        <dbReference type="ARBA" id="ARBA00001970"/>
    </source>
</evidence>
<evidence type="ECO:0000313" key="11">
    <source>
        <dbReference type="Proteomes" id="UP001590950"/>
    </source>
</evidence>
<evidence type="ECO:0000256" key="6">
    <source>
        <dbReference type="ARBA" id="ARBA00023004"/>
    </source>
</evidence>
<protein>
    <recommendedName>
        <fullName evidence="9">Heme haloperoxidase family profile domain-containing protein</fullName>
    </recommendedName>
</protein>
<keyword evidence="8" id="KW-0732">Signal</keyword>
<evidence type="ECO:0000256" key="5">
    <source>
        <dbReference type="ARBA" id="ARBA00023002"/>
    </source>
</evidence>
<comment type="similarity">
    <text evidence="7">Belongs to the chloroperoxidase family.</text>
</comment>
<dbReference type="EMBL" id="JBEFKJ010000034">
    <property type="protein sequence ID" value="KAL2038087.1"/>
    <property type="molecule type" value="Genomic_DNA"/>
</dbReference>
<dbReference type="SUPFAM" id="SSF47571">
    <property type="entry name" value="Cloroperoxidase"/>
    <property type="match status" value="1"/>
</dbReference>
<sequence length="436" mass="47107">MTIFQLLLSFGLLSALNVDAFPQLNPNNVEDMVTSMSEKRDCQYSAIKKQSKRQISFDPGAQYVSTTGNHAFVAPNFLAGDQRGPCPSLNALANHGYLPHSGVADLLTITKAVNTVYSMGLDLGGFLAVYGTVFDGNILSLTPGYSIGGATLSQSILGLGGLLGTPTGLSGSHNNYEADTSPTRGDLYTTGNDYLLQVPQFQQYYDALTENMAAPDQYEALLPFRQARFNNSIEMNPYFFYPQFAGVLASPAGFAFPAAMMANHSKEYPDGYLDKETFKSFFAISGDSGAFTYKAGWEKIPDNWYKRPVADPYTIPGFVLDILKFGIQDPRLLSVGGNTGTTNTFTGVDLGALTKGVFDASTLTQGNNLACLVFQVVEAEAPDFLTSLYSDVTKALQPLTQNISSILDGLSCPQLNGIDTSQYTKFPGYNKAKAIR</sequence>
<evidence type="ECO:0000256" key="2">
    <source>
        <dbReference type="ARBA" id="ARBA00022559"/>
    </source>
</evidence>
<evidence type="ECO:0000256" key="4">
    <source>
        <dbReference type="ARBA" id="ARBA00022723"/>
    </source>
</evidence>
<keyword evidence="5" id="KW-0560">Oxidoreductase</keyword>
<keyword evidence="2" id="KW-0575">Peroxidase</keyword>
<organism evidence="10 11">
    <name type="scientific">Stereocaulon virgatum</name>
    <dbReference type="NCBI Taxonomy" id="373712"/>
    <lineage>
        <taxon>Eukaryota</taxon>
        <taxon>Fungi</taxon>
        <taxon>Dikarya</taxon>
        <taxon>Ascomycota</taxon>
        <taxon>Pezizomycotina</taxon>
        <taxon>Lecanoromycetes</taxon>
        <taxon>OSLEUM clade</taxon>
        <taxon>Lecanoromycetidae</taxon>
        <taxon>Lecanorales</taxon>
        <taxon>Lecanorineae</taxon>
        <taxon>Stereocaulaceae</taxon>
        <taxon>Stereocaulon</taxon>
    </lineage>
</organism>
<gene>
    <name evidence="10" type="ORF">N7G274_009034</name>
</gene>
<keyword evidence="11" id="KW-1185">Reference proteome</keyword>
<dbReference type="Proteomes" id="UP001590950">
    <property type="component" value="Unassembled WGS sequence"/>
</dbReference>
<dbReference type="Pfam" id="PF01328">
    <property type="entry name" value="Peroxidase_2"/>
    <property type="match status" value="1"/>
</dbReference>
<evidence type="ECO:0000259" key="9">
    <source>
        <dbReference type="PROSITE" id="PS51405"/>
    </source>
</evidence>
<feature type="domain" description="Heme haloperoxidase family profile" evidence="9">
    <location>
        <begin position="68"/>
        <end position="324"/>
    </location>
</feature>
<dbReference type="InterPro" id="IPR036851">
    <property type="entry name" value="Chloroperoxidase-like_sf"/>
</dbReference>
<proteinExistence type="inferred from homology"/>
<dbReference type="InterPro" id="IPR000028">
    <property type="entry name" value="Chloroperoxidase"/>
</dbReference>
<reference evidence="10 11" key="1">
    <citation type="submission" date="2024-09" db="EMBL/GenBank/DDBJ databases">
        <title>Rethinking Asexuality: The Enigmatic Case of Functional Sexual Genes in Lepraria (Stereocaulaceae).</title>
        <authorList>
            <person name="Doellman M."/>
            <person name="Sun Y."/>
            <person name="Barcenas-Pena A."/>
            <person name="Lumbsch H.T."/>
            <person name="Grewe F."/>
        </authorList>
    </citation>
    <scope>NUCLEOTIDE SEQUENCE [LARGE SCALE GENOMIC DNA]</scope>
    <source>
        <strain evidence="10 11">Mercado 3170</strain>
    </source>
</reference>
<feature type="signal peptide" evidence="8">
    <location>
        <begin position="1"/>
        <end position="20"/>
    </location>
</feature>
<dbReference type="Gene3D" id="1.10.489.10">
    <property type="entry name" value="Chloroperoxidase-like"/>
    <property type="match status" value="1"/>
</dbReference>